<evidence type="ECO:0000259" key="4">
    <source>
        <dbReference type="Pfam" id="PF02576"/>
    </source>
</evidence>
<name>A0A1H9AGT7_9FLAO</name>
<comment type="subcellular location">
    <subcellularLocation>
        <location evidence="3">Cytoplasm</location>
    </subcellularLocation>
</comment>
<dbReference type="GO" id="GO:0005737">
    <property type="term" value="C:cytoplasm"/>
    <property type="evidence" value="ECO:0007669"/>
    <property type="project" value="UniProtKB-SubCell"/>
</dbReference>
<gene>
    <name evidence="3" type="primary">rimP</name>
    <name evidence="6" type="ORF">SAMN05421824_0231</name>
</gene>
<dbReference type="EMBL" id="FOFN01000001">
    <property type="protein sequence ID" value="SEP75697.1"/>
    <property type="molecule type" value="Genomic_DNA"/>
</dbReference>
<evidence type="ECO:0000313" key="6">
    <source>
        <dbReference type="EMBL" id="SEP75697.1"/>
    </source>
</evidence>
<dbReference type="PANTHER" id="PTHR33867">
    <property type="entry name" value="RIBOSOME MATURATION FACTOR RIMP"/>
    <property type="match status" value="1"/>
</dbReference>
<evidence type="ECO:0000259" key="5">
    <source>
        <dbReference type="Pfam" id="PF17384"/>
    </source>
</evidence>
<dbReference type="Pfam" id="PF17384">
    <property type="entry name" value="DUF150_C"/>
    <property type="match status" value="1"/>
</dbReference>
<comment type="function">
    <text evidence="3">Required for maturation of 30S ribosomal subunits.</text>
</comment>
<dbReference type="InterPro" id="IPR028998">
    <property type="entry name" value="RimP_C"/>
</dbReference>
<dbReference type="HAMAP" id="MF_01077">
    <property type="entry name" value="RimP"/>
    <property type="match status" value="1"/>
</dbReference>
<evidence type="ECO:0000256" key="1">
    <source>
        <dbReference type="ARBA" id="ARBA00022490"/>
    </source>
</evidence>
<dbReference type="GO" id="GO:0042274">
    <property type="term" value="P:ribosomal small subunit biogenesis"/>
    <property type="evidence" value="ECO:0007669"/>
    <property type="project" value="UniProtKB-UniRule"/>
</dbReference>
<dbReference type="SUPFAM" id="SSF75420">
    <property type="entry name" value="YhbC-like, N-terminal domain"/>
    <property type="match status" value="1"/>
</dbReference>
<keyword evidence="7" id="KW-1185">Reference proteome</keyword>
<sequence>MRGRKVPSFYTKMFKNKVQELLDTALIERPDLFLIDFNVNEANHIKVIVDGDNGVLVEDCMFLSRAIEHNLDREEQDFSLEVMSAGAASPLVNKRQYKRHINRTLKVKTSSDNIEGVLAEASDDNILLEWKTREPKPVGKGKVTVKKQAHVAYDDIVEAKVMIKF</sequence>
<accession>A0A1H9AGT7</accession>
<comment type="similarity">
    <text evidence="3">Belongs to the RimP family.</text>
</comment>
<dbReference type="Proteomes" id="UP000198999">
    <property type="component" value="Unassembled WGS sequence"/>
</dbReference>
<evidence type="ECO:0000313" key="7">
    <source>
        <dbReference type="Proteomes" id="UP000198999"/>
    </source>
</evidence>
<evidence type="ECO:0000256" key="3">
    <source>
        <dbReference type="HAMAP-Rule" id="MF_01077"/>
    </source>
</evidence>
<protein>
    <recommendedName>
        <fullName evidence="3">Ribosome maturation factor RimP</fullName>
    </recommendedName>
</protein>
<dbReference type="STRING" id="419940.SAMN05421824_0231"/>
<dbReference type="InterPro" id="IPR035956">
    <property type="entry name" value="RimP_N_sf"/>
</dbReference>
<dbReference type="PANTHER" id="PTHR33867:SF1">
    <property type="entry name" value="RIBOSOME MATURATION FACTOR RIMP"/>
    <property type="match status" value="1"/>
</dbReference>
<dbReference type="InterPro" id="IPR003728">
    <property type="entry name" value="Ribosome_maturation_RimP"/>
</dbReference>
<dbReference type="Gene3D" id="3.30.300.70">
    <property type="entry name" value="RimP-like superfamily, N-terminal"/>
    <property type="match status" value="1"/>
</dbReference>
<proteinExistence type="inferred from homology"/>
<keyword evidence="1 3" id="KW-0963">Cytoplasm</keyword>
<dbReference type="AlphaFoldDB" id="A0A1H9AGT7"/>
<dbReference type="NCBIfam" id="NF002531">
    <property type="entry name" value="PRK02001.1"/>
    <property type="match status" value="1"/>
</dbReference>
<reference evidence="6 7" key="1">
    <citation type="submission" date="2016-10" db="EMBL/GenBank/DDBJ databases">
        <authorList>
            <person name="de Groot N.N."/>
        </authorList>
    </citation>
    <scope>NUCLEOTIDE SEQUENCE [LARGE SCALE GENOMIC DNA]</scope>
    <source>
        <strain evidence="6 7">DSM 21035</strain>
    </source>
</reference>
<dbReference type="InterPro" id="IPR028989">
    <property type="entry name" value="RimP_N"/>
</dbReference>
<keyword evidence="2 3" id="KW-0690">Ribosome biogenesis</keyword>
<dbReference type="Pfam" id="PF02576">
    <property type="entry name" value="RimP_N"/>
    <property type="match status" value="1"/>
</dbReference>
<feature type="domain" description="Ribosome maturation factor RimP N-terminal" evidence="4">
    <location>
        <begin position="31"/>
        <end position="87"/>
    </location>
</feature>
<feature type="domain" description="Ribosome maturation factor RimP C-terminal" evidence="5">
    <location>
        <begin position="91"/>
        <end position="165"/>
    </location>
</feature>
<evidence type="ECO:0000256" key="2">
    <source>
        <dbReference type="ARBA" id="ARBA00022517"/>
    </source>
</evidence>
<organism evidence="6 7">
    <name type="scientific">Hyunsoonleella jejuensis</name>
    <dbReference type="NCBI Taxonomy" id="419940"/>
    <lineage>
        <taxon>Bacteria</taxon>
        <taxon>Pseudomonadati</taxon>
        <taxon>Bacteroidota</taxon>
        <taxon>Flavobacteriia</taxon>
        <taxon>Flavobacteriales</taxon>
        <taxon>Flavobacteriaceae</taxon>
    </lineage>
</organism>